<dbReference type="SUPFAM" id="SSF46785">
    <property type="entry name" value="Winged helix' DNA-binding domain"/>
    <property type="match status" value="1"/>
</dbReference>
<dbReference type="InterPro" id="IPR006630">
    <property type="entry name" value="La_HTH"/>
</dbReference>
<evidence type="ECO:0000256" key="4">
    <source>
        <dbReference type="PROSITE-ProRule" id="PRU00332"/>
    </source>
</evidence>
<feature type="domain" description="RRM" evidence="5">
    <location>
        <begin position="96"/>
        <end position="164"/>
    </location>
</feature>
<reference evidence="7 8" key="1">
    <citation type="journal article" date="2014" name="MBio">
        <title>The Ordospora colligata genome; evolution of extreme reduction in microsporidia and host-to-parasite horizontal gene transfer.</title>
        <authorList>
            <person name="Pombert J.-F."/>
            <person name="Haag K.L."/>
            <person name="Beidas S."/>
            <person name="Ebert D."/>
            <person name="Keeling P.J."/>
        </authorList>
    </citation>
    <scope>NUCLEOTIDE SEQUENCE [LARGE SCALE GENOMIC DNA]</scope>
    <source>
        <strain evidence="7 8">OC4</strain>
    </source>
</reference>
<dbReference type="CDD" id="cd12291">
    <property type="entry name" value="RRM1_La"/>
    <property type="match status" value="1"/>
</dbReference>
<comment type="subcellular location">
    <subcellularLocation>
        <location evidence="1">Nucleus</location>
    </subcellularLocation>
</comment>
<dbReference type="CDD" id="cd07323">
    <property type="entry name" value="LAM"/>
    <property type="match status" value="1"/>
</dbReference>
<evidence type="ECO:0000256" key="2">
    <source>
        <dbReference type="ARBA" id="ARBA00022884"/>
    </source>
</evidence>
<dbReference type="HOGENOM" id="CLU_067903_0_0_1"/>
<dbReference type="EMBL" id="JOKQ01000010">
    <property type="protein sequence ID" value="KHN69029.1"/>
    <property type="molecule type" value="Genomic_DNA"/>
</dbReference>
<evidence type="ECO:0008006" key="9">
    <source>
        <dbReference type="Google" id="ProtNLM"/>
    </source>
</evidence>
<dbReference type="GO" id="GO:1990904">
    <property type="term" value="C:ribonucleoprotein complex"/>
    <property type="evidence" value="ECO:0007669"/>
    <property type="project" value="InterPro"/>
</dbReference>
<dbReference type="InterPro" id="IPR000504">
    <property type="entry name" value="RRM_dom"/>
</dbReference>
<sequence>MDGRLEKIKAQVEFYFSDANFRVDKFLREQAMANEGYVNIATIASFNRLRNLNATVEEIKQSLEGSKIVELNDDKIKKIETEEYLSYVADECIEKRMVYAEGFDKESSLEDIEEILSEYVEPALIRMRRDKEKVFTGSVFVELKSEADAEKLIGVKVRIRTKKENPEDEENAKKQKSEEKYLNIMKKEEYMKEKAKMSAEKKEQIAREALEKDFVPRLFRYESSEELDVKAIRKIVKNTAFIDVSEKVIRMKYIEEFKEKKFEEEGKEVTLFKMDEDKALEYCKKIKIAPKEDKKSSKK</sequence>
<dbReference type="GO" id="GO:0006396">
    <property type="term" value="P:RNA processing"/>
    <property type="evidence" value="ECO:0007669"/>
    <property type="project" value="InterPro"/>
</dbReference>
<dbReference type="STRING" id="1354746.A0A0B2UIF8"/>
<dbReference type="InterPro" id="IPR002344">
    <property type="entry name" value="Lupus_La"/>
</dbReference>
<dbReference type="PRINTS" id="PR00302">
    <property type="entry name" value="LUPUSLA"/>
</dbReference>
<comment type="caution">
    <text evidence="7">The sequence shown here is derived from an EMBL/GenBank/DDBJ whole genome shotgun (WGS) entry which is preliminary data.</text>
</comment>
<accession>A0A0B2UIF8</accession>
<dbReference type="Proteomes" id="UP000031056">
    <property type="component" value="Unassembled WGS sequence"/>
</dbReference>
<evidence type="ECO:0000256" key="3">
    <source>
        <dbReference type="ARBA" id="ARBA00023242"/>
    </source>
</evidence>
<keyword evidence="8" id="KW-1185">Reference proteome</keyword>
<organism evidence="7 8">
    <name type="scientific">Ordospora colligata OC4</name>
    <dbReference type="NCBI Taxonomy" id="1354746"/>
    <lineage>
        <taxon>Eukaryota</taxon>
        <taxon>Fungi</taxon>
        <taxon>Fungi incertae sedis</taxon>
        <taxon>Microsporidia</taxon>
        <taxon>Ordosporidae</taxon>
        <taxon>Ordospora</taxon>
    </lineage>
</organism>
<dbReference type="PROSITE" id="PS50102">
    <property type="entry name" value="RRM"/>
    <property type="match status" value="1"/>
</dbReference>
<dbReference type="InterPro" id="IPR012677">
    <property type="entry name" value="Nucleotide-bd_a/b_plait_sf"/>
</dbReference>
<dbReference type="GeneID" id="26262423"/>
<protein>
    <recommendedName>
        <fullName evidence="9">HTH La-type RNA-binding domain-containing protein</fullName>
    </recommendedName>
</protein>
<dbReference type="FunCoup" id="A0A0B2UIF8">
    <property type="interactions" value="14"/>
</dbReference>
<dbReference type="PANTHER" id="PTHR22792">
    <property type="entry name" value="LUPUS LA PROTEIN-RELATED"/>
    <property type="match status" value="1"/>
</dbReference>
<evidence type="ECO:0000256" key="1">
    <source>
        <dbReference type="ARBA" id="ARBA00004123"/>
    </source>
</evidence>
<evidence type="ECO:0000313" key="7">
    <source>
        <dbReference type="EMBL" id="KHN69029.1"/>
    </source>
</evidence>
<dbReference type="OrthoDB" id="439993at2759"/>
<dbReference type="PROSITE" id="PS50961">
    <property type="entry name" value="HTH_LA"/>
    <property type="match status" value="1"/>
</dbReference>
<gene>
    <name evidence="7" type="ORF">M896_100130</name>
</gene>
<dbReference type="InterPro" id="IPR035979">
    <property type="entry name" value="RBD_domain_sf"/>
</dbReference>
<dbReference type="SUPFAM" id="SSF54928">
    <property type="entry name" value="RNA-binding domain, RBD"/>
    <property type="match status" value="1"/>
</dbReference>
<keyword evidence="2 4" id="KW-0694">RNA-binding</keyword>
<evidence type="ECO:0000259" key="5">
    <source>
        <dbReference type="PROSITE" id="PS50102"/>
    </source>
</evidence>
<dbReference type="InterPro" id="IPR045180">
    <property type="entry name" value="La_dom_prot"/>
</dbReference>
<dbReference type="RefSeq" id="XP_014563071.1">
    <property type="nucleotide sequence ID" value="XM_014707585.1"/>
</dbReference>
<evidence type="ECO:0000313" key="8">
    <source>
        <dbReference type="Proteomes" id="UP000031056"/>
    </source>
</evidence>
<feature type="domain" description="HTH La-type RNA-binding" evidence="6">
    <location>
        <begin position="1"/>
        <end position="89"/>
    </location>
</feature>
<dbReference type="SMART" id="SM00715">
    <property type="entry name" value="LA"/>
    <property type="match status" value="1"/>
</dbReference>
<dbReference type="InterPro" id="IPR036390">
    <property type="entry name" value="WH_DNA-bd_sf"/>
</dbReference>
<dbReference type="Gene3D" id="1.10.10.10">
    <property type="entry name" value="Winged helix-like DNA-binding domain superfamily/Winged helix DNA-binding domain"/>
    <property type="match status" value="1"/>
</dbReference>
<evidence type="ECO:0000259" key="6">
    <source>
        <dbReference type="PROSITE" id="PS50961"/>
    </source>
</evidence>
<dbReference type="GO" id="GO:0003723">
    <property type="term" value="F:RNA binding"/>
    <property type="evidence" value="ECO:0007669"/>
    <property type="project" value="UniProtKB-UniRule"/>
</dbReference>
<dbReference type="AlphaFoldDB" id="A0A0B2UIF8"/>
<dbReference type="VEuPathDB" id="MicrosporidiaDB:M896_100130"/>
<dbReference type="GO" id="GO:0005634">
    <property type="term" value="C:nucleus"/>
    <property type="evidence" value="ECO:0007669"/>
    <property type="project" value="UniProtKB-SubCell"/>
</dbReference>
<proteinExistence type="predicted"/>
<dbReference type="Gene3D" id="3.30.70.330">
    <property type="match status" value="1"/>
</dbReference>
<dbReference type="Pfam" id="PF05383">
    <property type="entry name" value="La"/>
    <property type="match status" value="1"/>
</dbReference>
<dbReference type="InParanoid" id="A0A0B2UIF8"/>
<name>A0A0B2UIF8_9MICR</name>
<dbReference type="InterPro" id="IPR036388">
    <property type="entry name" value="WH-like_DNA-bd_sf"/>
</dbReference>
<keyword evidence="3" id="KW-0539">Nucleus</keyword>